<dbReference type="Proteomes" id="UP000068016">
    <property type="component" value="Unassembled WGS sequence"/>
</dbReference>
<evidence type="ECO:0000313" key="1">
    <source>
        <dbReference type="EMBL" id="KWN18028.1"/>
    </source>
</evidence>
<comment type="caution">
    <text evidence="1">The sequence shown here is derived from an EMBL/GenBank/DDBJ whole genome shotgun (WGS) entry which is preliminary data.</text>
</comment>
<sequence length="89" mass="10122">MCSSTRTVNPILMMTRCHIEMRSFLQAHCGNRQEIIANGLENSLGFRLISLPRLSGSMQHEVVGKIFFFQQMTAIWTLAEILTIPIKGR</sequence>
<organism evidence="1 2">
    <name type="scientific">Burkholderia territorii</name>
    <dbReference type="NCBI Taxonomy" id="1503055"/>
    <lineage>
        <taxon>Bacteria</taxon>
        <taxon>Pseudomonadati</taxon>
        <taxon>Pseudomonadota</taxon>
        <taxon>Betaproteobacteria</taxon>
        <taxon>Burkholderiales</taxon>
        <taxon>Burkholderiaceae</taxon>
        <taxon>Burkholderia</taxon>
        <taxon>Burkholderia cepacia complex</taxon>
    </lineage>
</organism>
<dbReference type="EMBL" id="LPLZ01000033">
    <property type="protein sequence ID" value="KWN18028.1"/>
    <property type="molecule type" value="Genomic_DNA"/>
</dbReference>
<name>A0A108EVB8_9BURK</name>
<proteinExistence type="predicted"/>
<dbReference type="AlphaFoldDB" id="A0A108EVB8"/>
<protein>
    <submittedName>
        <fullName evidence="1">Uncharacterized protein</fullName>
    </submittedName>
</protein>
<accession>A0A108EVB8</accession>
<gene>
    <name evidence="1" type="ORF">WT83_11140</name>
</gene>
<evidence type="ECO:0000313" key="2">
    <source>
        <dbReference type="Proteomes" id="UP000068016"/>
    </source>
</evidence>
<reference evidence="1 2" key="1">
    <citation type="submission" date="2015-11" db="EMBL/GenBank/DDBJ databases">
        <title>Expanding the genomic diversity of Burkholderia species for the development of highly accurate diagnostics.</title>
        <authorList>
            <person name="Sahl J."/>
            <person name="Keim P."/>
            <person name="Wagner D."/>
        </authorList>
    </citation>
    <scope>NUCLEOTIDE SEQUENCE [LARGE SCALE GENOMIC DNA]</scope>
    <source>
        <strain evidence="1 2">MSMB793WGS</strain>
    </source>
</reference>